<gene>
    <name evidence="2" type="ORF">ACFSC0_03595</name>
</gene>
<sequence>MNIFDIIRSVLLCLALGLFVGATAAIGARVFGIEPAPPGAVGAVVGVLAAALIVRRGREA</sequence>
<protein>
    <recommendedName>
        <fullName evidence="4">XapX domain-containing protein</fullName>
    </recommendedName>
</protein>
<proteinExistence type="predicted"/>
<comment type="caution">
    <text evidence="2">The sequence shown here is derived from an EMBL/GenBank/DDBJ whole genome shotgun (WGS) entry which is preliminary data.</text>
</comment>
<evidence type="ECO:0008006" key="4">
    <source>
        <dbReference type="Google" id="ProtNLM"/>
    </source>
</evidence>
<keyword evidence="1" id="KW-1133">Transmembrane helix</keyword>
<dbReference type="Proteomes" id="UP001597237">
    <property type="component" value="Unassembled WGS sequence"/>
</dbReference>
<keyword evidence="1" id="KW-0812">Transmembrane</keyword>
<evidence type="ECO:0000256" key="1">
    <source>
        <dbReference type="SAM" id="Phobius"/>
    </source>
</evidence>
<reference evidence="3" key="1">
    <citation type="journal article" date="2019" name="Int. J. Syst. Evol. Microbiol.">
        <title>The Global Catalogue of Microorganisms (GCM) 10K type strain sequencing project: providing services to taxonomists for standard genome sequencing and annotation.</title>
        <authorList>
            <consortium name="The Broad Institute Genomics Platform"/>
            <consortium name="The Broad Institute Genome Sequencing Center for Infectious Disease"/>
            <person name="Wu L."/>
            <person name="Ma J."/>
        </authorList>
    </citation>
    <scope>NUCLEOTIDE SEQUENCE [LARGE SCALE GENOMIC DNA]</scope>
    <source>
        <strain evidence="3">DFY28</strain>
    </source>
</reference>
<evidence type="ECO:0000313" key="3">
    <source>
        <dbReference type="Proteomes" id="UP001597237"/>
    </source>
</evidence>
<evidence type="ECO:0000313" key="2">
    <source>
        <dbReference type="EMBL" id="MFD1782467.1"/>
    </source>
</evidence>
<organism evidence="2 3">
    <name type="scientific">Phenylobacterium terrae</name>
    <dbReference type="NCBI Taxonomy" id="2665495"/>
    <lineage>
        <taxon>Bacteria</taxon>
        <taxon>Pseudomonadati</taxon>
        <taxon>Pseudomonadota</taxon>
        <taxon>Alphaproteobacteria</taxon>
        <taxon>Caulobacterales</taxon>
        <taxon>Caulobacteraceae</taxon>
        <taxon>Phenylobacterium</taxon>
    </lineage>
</organism>
<feature type="transmembrane region" description="Helical" evidence="1">
    <location>
        <begin position="37"/>
        <end position="54"/>
    </location>
</feature>
<accession>A0ABW4MXY6</accession>
<keyword evidence="3" id="KW-1185">Reference proteome</keyword>
<keyword evidence="1" id="KW-0472">Membrane</keyword>
<dbReference type="RefSeq" id="WP_377280479.1">
    <property type="nucleotide sequence ID" value="NZ_JBHRSI010000001.1"/>
</dbReference>
<name>A0ABW4MXY6_9CAUL</name>
<dbReference type="EMBL" id="JBHUEY010000001">
    <property type="protein sequence ID" value="MFD1782467.1"/>
    <property type="molecule type" value="Genomic_DNA"/>
</dbReference>